<evidence type="ECO:0000313" key="1">
    <source>
        <dbReference type="EMBL" id="KAJ7739348.1"/>
    </source>
</evidence>
<reference evidence="1" key="1">
    <citation type="submission" date="2023-03" db="EMBL/GenBank/DDBJ databases">
        <title>Massive genome expansion in bonnet fungi (Mycena s.s.) driven by repeated elements and novel gene families across ecological guilds.</title>
        <authorList>
            <consortium name="Lawrence Berkeley National Laboratory"/>
            <person name="Harder C.B."/>
            <person name="Miyauchi S."/>
            <person name="Viragh M."/>
            <person name="Kuo A."/>
            <person name="Thoen E."/>
            <person name="Andreopoulos B."/>
            <person name="Lu D."/>
            <person name="Skrede I."/>
            <person name="Drula E."/>
            <person name="Henrissat B."/>
            <person name="Morin E."/>
            <person name="Kohler A."/>
            <person name="Barry K."/>
            <person name="LaButti K."/>
            <person name="Morin E."/>
            <person name="Salamov A."/>
            <person name="Lipzen A."/>
            <person name="Mereny Z."/>
            <person name="Hegedus B."/>
            <person name="Baldrian P."/>
            <person name="Stursova M."/>
            <person name="Weitz H."/>
            <person name="Taylor A."/>
            <person name="Grigoriev I.V."/>
            <person name="Nagy L.G."/>
            <person name="Martin F."/>
            <person name="Kauserud H."/>
        </authorList>
    </citation>
    <scope>NUCLEOTIDE SEQUENCE</scope>
    <source>
        <strain evidence="1">CBHHK182m</strain>
    </source>
</reference>
<protein>
    <submittedName>
        <fullName evidence="1">Uncharacterized protein</fullName>
    </submittedName>
</protein>
<proteinExistence type="predicted"/>
<evidence type="ECO:0000313" key="2">
    <source>
        <dbReference type="Proteomes" id="UP001215598"/>
    </source>
</evidence>
<accession>A0AAD7IBV2</accession>
<dbReference type="Proteomes" id="UP001215598">
    <property type="component" value="Unassembled WGS sequence"/>
</dbReference>
<name>A0AAD7IBV2_9AGAR</name>
<comment type="caution">
    <text evidence="1">The sequence shown here is derived from an EMBL/GenBank/DDBJ whole genome shotgun (WGS) entry which is preliminary data.</text>
</comment>
<sequence length="379" mass="41289">MSLIAKLLKQMTVSPATPNECRPYLLPGYLDLQTGFEGCGVPFYAPPEWTESFHGTKGYWVVTRHENQGIYVKSSWAWGVEGPDVYVENFATLREALHRMARVCAQEHAIECRIRNGGRLLGPYQSIPAHQHITTGTSVVDEASIESGDMTIDATFMAELQAAEAEYGIVLGDGADTGDEGTVDDGAAGACLVWRCAASAAPLRLTPPPSCRTPPTPLSESKTIQMAPPLVVKTYLVGSSGVPVASHVIKDWRRESGAHPAIWPIFAASDFTTIWQNLPLLHGFEQAFVKVGGRWEQVLDIYYRIDGNPKVFKNDIENIADLNTVEPYTMLGNRLEMCLQISTSTSEEQFLAAATIAISPPRAAVLPALIFVLDTSPSP</sequence>
<organism evidence="1 2">
    <name type="scientific">Mycena metata</name>
    <dbReference type="NCBI Taxonomy" id="1033252"/>
    <lineage>
        <taxon>Eukaryota</taxon>
        <taxon>Fungi</taxon>
        <taxon>Dikarya</taxon>
        <taxon>Basidiomycota</taxon>
        <taxon>Agaricomycotina</taxon>
        <taxon>Agaricomycetes</taxon>
        <taxon>Agaricomycetidae</taxon>
        <taxon>Agaricales</taxon>
        <taxon>Marasmiineae</taxon>
        <taxon>Mycenaceae</taxon>
        <taxon>Mycena</taxon>
    </lineage>
</organism>
<gene>
    <name evidence="1" type="ORF">B0H16DRAFT_1465304</name>
</gene>
<keyword evidence="2" id="KW-1185">Reference proteome</keyword>
<dbReference type="AlphaFoldDB" id="A0AAD7IBV2"/>
<dbReference type="EMBL" id="JARKIB010000107">
    <property type="protein sequence ID" value="KAJ7739348.1"/>
    <property type="molecule type" value="Genomic_DNA"/>
</dbReference>